<evidence type="ECO:0000313" key="2">
    <source>
        <dbReference type="EMBL" id="PVV00754.1"/>
    </source>
</evidence>
<feature type="transmembrane region" description="Helical" evidence="1">
    <location>
        <begin position="120"/>
        <end position="144"/>
    </location>
</feature>
<keyword evidence="1" id="KW-1133">Transmembrane helix</keyword>
<accession>A0A2T9Z839</accession>
<dbReference type="AlphaFoldDB" id="A0A2T9Z839"/>
<gene>
    <name evidence="2" type="ORF">BB560_004849</name>
</gene>
<reference evidence="2 3" key="1">
    <citation type="journal article" date="2018" name="MBio">
        <title>Comparative Genomics Reveals the Core Gene Toolbox for the Fungus-Insect Symbiosis.</title>
        <authorList>
            <person name="Wang Y."/>
            <person name="Stata M."/>
            <person name="Wang W."/>
            <person name="Stajich J.E."/>
            <person name="White M.M."/>
            <person name="Moncalvo J.M."/>
        </authorList>
    </citation>
    <scope>NUCLEOTIDE SEQUENCE [LARGE SCALE GENOMIC DNA]</scope>
    <source>
        <strain evidence="2 3">SC-DP-2</strain>
    </source>
</reference>
<keyword evidence="3" id="KW-1185">Reference proteome</keyword>
<organism evidence="2 3">
    <name type="scientific">Smittium megazygosporum</name>
    <dbReference type="NCBI Taxonomy" id="133381"/>
    <lineage>
        <taxon>Eukaryota</taxon>
        <taxon>Fungi</taxon>
        <taxon>Fungi incertae sedis</taxon>
        <taxon>Zoopagomycota</taxon>
        <taxon>Kickxellomycotina</taxon>
        <taxon>Harpellomycetes</taxon>
        <taxon>Harpellales</taxon>
        <taxon>Legeriomycetaceae</taxon>
        <taxon>Smittium</taxon>
    </lineage>
</organism>
<proteinExistence type="predicted"/>
<evidence type="ECO:0000313" key="3">
    <source>
        <dbReference type="Proteomes" id="UP000245609"/>
    </source>
</evidence>
<dbReference type="EMBL" id="MBFS01001666">
    <property type="protein sequence ID" value="PVV00754.1"/>
    <property type="molecule type" value="Genomic_DNA"/>
</dbReference>
<evidence type="ECO:0000256" key="1">
    <source>
        <dbReference type="SAM" id="Phobius"/>
    </source>
</evidence>
<comment type="caution">
    <text evidence="2">The sequence shown here is derived from an EMBL/GenBank/DDBJ whole genome shotgun (WGS) entry which is preliminary data.</text>
</comment>
<keyword evidence="1" id="KW-0812">Transmembrane</keyword>
<keyword evidence="1" id="KW-0472">Membrane</keyword>
<protein>
    <submittedName>
        <fullName evidence="2">Uncharacterized protein</fullName>
    </submittedName>
</protein>
<name>A0A2T9Z839_9FUNG</name>
<sequence>MIKNKYSINYLYKNSKSPFSRKYQEESFIGYESDVSILNNNTNSTIDSSYFQNHEVSDIGFKCKEKNTQFNIVEKNAKIRYKYEVDDFSNSVYVNESPPKHNTISFDPILRKKLYQEINIVKLLAFISTLLSLGAISSIVLLQFRNPEIKIYSIQSDLQPGSSDGINGYLFLAYSVTNKNFFPVQVLNMETLDLVGTGNILDTSLSPKSTDILNSSVYIDFSKYASQLSSTSNTVPICRNTNENSLESLLVNMNIIQNNMSYFGSLTELQEIFLARNIFRKPDTS</sequence>
<dbReference type="Proteomes" id="UP000245609">
    <property type="component" value="Unassembled WGS sequence"/>
</dbReference>